<reference evidence="2" key="1">
    <citation type="submission" date="2020-08" db="EMBL/GenBank/DDBJ databases">
        <title>Multicomponent nature underlies the extraordinary mechanical properties of spider dragline silk.</title>
        <authorList>
            <person name="Kono N."/>
            <person name="Nakamura H."/>
            <person name="Mori M."/>
            <person name="Yoshida Y."/>
            <person name="Ohtoshi R."/>
            <person name="Malay A.D."/>
            <person name="Moran D.A.P."/>
            <person name="Tomita M."/>
            <person name="Numata K."/>
            <person name="Arakawa K."/>
        </authorList>
    </citation>
    <scope>NUCLEOTIDE SEQUENCE</scope>
</reference>
<proteinExistence type="predicted"/>
<evidence type="ECO:0000313" key="2">
    <source>
        <dbReference type="EMBL" id="GFS73585.1"/>
    </source>
</evidence>
<evidence type="ECO:0000256" key="1">
    <source>
        <dbReference type="SAM" id="MobiDB-lite"/>
    </source>
</evidence>
<protein>
    <submittedName>
        <fullName evidence="2">Uncharacterized protein</fullName>
    </submittedName>
</protein>
<feature type="compositionally biased region" description="Low complexity" evidence="1">
    <location>
        <begin position="63"/>
        <end position="73"/>
    </location>
</feature>
<accession>A0A8X6MRC4</accession>
<dbReference type="Proteomes" id="UP000887013">
    <property type="component" value="Unassembled WGS sequence"/>
</dbReference>
<gene>
    <name evidence="2" type="ORF">NPIL_280411</name>
</gene>
<dbReference type="EMBL" id="BMAW01001332">
    <property type="protein sequence ID" value="GFS73585.1"/>
    <property type="molecule type" value="Genomic_DNA"/>
</dbReference>
<dbReference type="OrthoDB" id="6433790at2759"/>
<keyword evidence="3" id="KW-1185">Reference proteome</keyword>
<evidence type="ECO:0000313" key="3">
    <source>
        <dbReference type="Proteomes" id="UP000887013"/>
    </source>
</evidence>
<dbReference type="AlphaFoldDB" id="A0A8X6MRC4"/>
<comment type="caution">
    <text evidence="2">The sequence shown here is derived from an EMBL/GenBank/DDBJ whole genome shotgun (WGS) entry which is preliminary data.</text>
</comment>
<organism evidence="2 3">
    <name type="scientific">Nephila pilipes</name>
    <name type="common">Giant wood spider</name>
    <name type="synonym">Nephila maculata</name>
    <dbReference type="NCBI Taxonomy" id="299642"/>
    <lineage>
        <taxon>Eukaryota</taxon>
        <taxon>Metazoa</taxon>
        <taxon>Ecdysozoa</taxon>
        <taxon>Arthropoda</taxon>
        <taxon>Chelicerata</taxon>
        <taxon>Arachnida</taxon>
        <taxon>Araneae</taxon>
        <taxon>Araneomorphae</taxon>
        <taxon>Entelegynae</taxon>
        <taxon>Araneoidea</taxon>
        <taxon>Nephilidae</taxon>
        <taxon>Nephila</taxon>
    </lineage>
</organism>
<name>A0A8X6MRC4_NEPPI</name>
<feature type="region of interest" description="Disordered" evidence="1">
    <location>
        <begin position="63"/>
        <end position="109"/>
    </location>
</feature>
<sequence length="109" mass="12481">MILDVLGYRKVSARCVPRNLIPDCRSATMEISFDHSMHYAGRGNQFLFRIIIGDETLVHHFTTETSSEETPSMTEKHPSSPVRKQSKLSPSGKKRLWSQCSGRERYDSH</sequence>